<reference evidence="2 3" key="1">
    <citation type="journal article" date="2019" name="Commun. Biol.">
        <title>The bagworm genome reveals a unique fibroin gene that provides high tensile strength.</title>
        <authorList>
            <person name="Kono N."/>
            <person name="Nakamura H."/>
            <person name="Ohtoshi R."/>
            <person name="Tomita M."/>
            <person name="Numata K."/>
            <person name="Arakawa K."/>
        </authorList>
    </citation>
    <scope>NUCLEOTIDE SEQUENCE [LARGE SCALE GENOMIC DNA]</scope>
</reference>
<sequence length="168" mass="19351">MRLNNSSKRFSTRDRTCTKTPHTFALPNGSSWPDTTGSRTIRYARRWMRSRGKNWYLRLPNQVAQFQRTNVQRKGCSRKIYKVFMNPKVMGSISDYGRSVQQKLDICYSVKSSTFRLDDKPLDHVTCVVDMNDFDSRSNLSRPYLSLACEREDGTSDLSSTPSADVSE</sequence>
<organism evidence="2 3">
    <name type="scientific">Eumeta variegata</name>
    <name type="common">Bagworm moth</name>
    <name type="synonym">Eumeta japonica</name>
    <dbReference type="NCBI Taxonomy" id="151549"/>
    <lineage>
        <taxon>Eukaryota</taxon>
        <taxon>Metazoa</taxon>
        <taxon>Ecdysozoa</taxon>
        <taxon>Arthropoda</taxon>
        <taxon>Hexapoda</taxon>
        <taxon>Insecta</taxon>
        <taxon>Pterygota</taxon>
        <taxon>Neoptera</taxon>
        <taxon>Endopterygota</taxon>
        <taxon>Lepidoptera</taxon>
        <taxon>Glossata</taxon>
        <taxon>Ditrysia</taxon>
        <taxon>Tineoidea</taxon>
        <taxon>Psychidae</taxon>
        <taxon>Oiketicinae</taxon>
        <taxon>Eumeta</taxon>
    </lineage>
</organism>
<comment type="caution">
    <text evidence="2">The sequence shown here is derived from an EMBL/GenBank/DDBJ whole genome shotgun (WGS) entry which is preliminary data.</text>
</comment>
<dbReference type="AlphaFoldDB" id="A0A4C1TQ88"/>
<evidence type="ECO:0000313" key="2">
    <source>
        <dbReference type="EMBL" id="GBP16116.1"/>
    </source>
</evidence>
<accession>A0A4C1TQ88</accession>
<evidence type="ECO:0000256" key="1">
    <source>
        <dbReference type="SAM" id="MobiDB-lite"/>
    </source>
</evidence>
<name>A0A4C1TQ88_EUMVA</name>
<feature type="region of interest" description="Disordered" evidence="1">
    <location>
        <begin position="1"/>
        <end position="31"/>
    </location>
</feature>
<protein>
    <submittedName>
        <fullName evidence="2">Uncharacterized protein</fullName>
    </submittedName>
</protein>
<keyword evidence="3" id="KW-1185">Reference proteome</keyword>
<gene>
    <name evidence="2" type="ORF">EVAR_9838_1</name>
</gene>
<dbReference type="EMBL" id="BGZK01000077">
    <property type="protein sequence ID" value="GBP16116.1"/>
    <property type="molecule type" value="Genomic_DNA"/>
</dbReference>
<evidence type="ECO:0000313" key="3">
    <source>
        <dbReference type="Proteomes" id="UP000299102"/>
    </source>
</evidence>
<proteinExistence type="predicted"/>
<dbReference type="Proteomes" id="UP000299102">
    <property type="component" value="Unassembled WGS sequence"/>
</dbReference>